<feature type="region of interest" description="Disordered" evidence="1">
    <location>
        <begin position="36"/>
        <end position="71"/>
    </location>
</feature>
<evidence type="ECO:0000313" key="2">
    <source>
        <dbReference type="EMBL" id="CAB4652399.1"/>
    </source>
</evidence>
<dbReference type="EMBL" id="CAEZWH010000084">
    <property type="protein sequence ID" value="CAB4652399.1"/>
    <property type="molecule type" value="Genomic_DNA"/>
</dbReference>
<reference evidence="2" key="1">
    <citation type="submission" date="2020-05" db="EMBL/GenBank/DDBJ databases">
        <authorList>
            <person name="Chiriac C."/>
            <person name="Salcher M."/>
            <person name="Ghai R."/>
            <person name="Kavagutti S V."/>
        </authorList>
    </citation>
    <scope>NUCLEOTIDE SEQUENCE</scope>
</reference>
<gene>
    <name evidence="2" type="ORF">UFOPK2195_00546</name>
</gene>
<feature type="compositionally biased region" description="Polar residues" evidence="1">
    <location>
        <begin position="62"/>
        <end position="71"/>
    </location>
</feature>
<evidence type="ECO:0000256" key="1">
    <source>
        <dbReference type="SAM" id="MobiDB-lite"/>
    </source>
</evidence>
<accession>A0A6J6KWP7</accession>
<name>A0A6J6KWP7_9ZZZZ</name>
<proteinExistence type="predicted"/>
<dbReference type="AlphaFoldDB" id="A0A6J6KWP7"/>
<protein>
    <submittedName>
        <fullName evidence="2">Unannotated protein</fullName>
    </submittedName>
</protein>
<organism evidence="2">
    <name type="scientific">freshwater metagenome</name>
    <dbReference type="NCBI Taxonomy" id="449393"/>
    <lineage>
        <taxon>unclassified sequences</taxon>
        <taxon>metagenomes</taxon>
        <taxon>ecological metagenomes</taxon>
    </lineage>
</organism>
<sequence length="131" mass="13596">MIMAEVHTPEDMAMIGGSPPSGATIGYIDRVAGDKNARQEPKIAPITNIGHTASGSEMEYHTSPSAHSNSPHNEIAATCLRLYLSATLPLTNTKSAIGKNSASPSQPMSIALPVLSNTCLPNVAACNITPT</sequence>